<dbReference type="InterPro" id="IPR027417">
    <property type="entry name" value="P-loop_NTPase"/>
</dbReference>
<dbReference type="InterPro" id="IPR002182">
    <property type="entry name" value="NB-ARC"/>
</dbReference>
<evidence type="ECO:0000313" key="5">
    <source>
        <dbReference type="Proteomes" id="UP000032946"/>
    </source>
</evidence>
<dbReference type="Pfam" id="PF00931">
    <property type="entry name" value="NB-ARC"/>
    <property type="match status" value="1"/>
</dbReference>
<dbReference type="InterPro" id="IPR058651">
    <property type="entry name" value="HTH_VMAP-M9"/>
</dbReference>
<evidence type="ECO:0000313" key="4">
    <source>
        <dbReference type="EMBL" id="CDM94339.1"/>
    </source>
</evidence>
<evidence type="ECO:0000259" key="3">
    <source>
        <dbReference type="Pfam" id="PF26355"/>
    </source>
</evidence>
<dbReference type="EMBL" id="FO818640">
    <property type="protein sequence ID" value="CDM94339.1"/>
    <property type="molecule type" value="Genomic_DNA"/>
</dbReference>
<dbReference type="Proteomes" id="UP000032946">
    <property type="component" value="Chromosome"/>
</dbReference>
<accession>A0A9P1KFC0</accession>
<feature type="domain" description="vWA-MoxR associated protein N-terminal HTH" evidence="3">
    <location>
        <begin position="1"/>
        <end position="83"/>
    </location>
</feature>
<dbReference type="AlphaFoldDB" id="A0A9P1KFC0"/>
<dbReference type="GO" id="GO:0043531">
    <property type="term" value="F:ADP binding"/>
    <property type="evidence" value="ECO:0007669"/>
    <property type="project" value="InterPro"/>
</dbReference>
<proteinExistence type="predicted"/>
<feature type="region of interest" description="Disordered" evidence="1">
    <location>
        <begin position="107"/>
        <end position="131"/>
    </location>
</feature>
<dbReference type="SUPFAM" id="SSF52540">
    <property type="entry name" value="P-loop containing nucleoside triphosphate hydrolases"/>
    <property type="match status" value="1"/>
</dbReference>
<dbReference type="Pfam" id="PF26355">
    <property type="entry name" value="HTH_VMAP-M9"/>
    <property type="match status" value="1"/>
</dbReference>
<reference evidence="4 5" key="1">
    <citation type="submission" date="2014-02" db="EMBL/GenBank/DDBJ databases">
        <authorList>
            <person name="Genoscope - CEA"/>
        </authorList>
    </citation>
    <scope>NUCLEOTIDE SEQUENCE [LARGE SCALE GENOMIC DNA]</scope>
    <source>
        <strain evidence="4 5">PCC 8005</strain>
    </source>
</reference>
<dbReference type="PRINTS" id="PR00364">
    <property type="entry name" value="DISEASERSIST"/>
</dbReference>
<name>A0A9P1KFC0_9CYAN</name>
<dbReference type="Gene3D" id="3.40.50.300">
    <property type="entry name" value="P-loop containing nucleotide triphosphate hydrolases"/>
    <property type="match status" value="1"/>
</dbReference>
<feature type="compositionally biased region" description="Polar residues" evidence="1">
    <location>
        <begin position="115"/>
        <end position="131"/>
    </location>
</feature>
<evidence type="ECO:0008006" key="6">
    <source>
        <dbReference type="Google" id="ProtNLM"/>
    </source>
</evidence>
<sequence>MNVDEVLKMADALVFAKTGQHLDDLQQAIARGTLQGKKYSEIAQEKHCNESYVRDVGAKLWQTLSEELGEEVKKSNFRSTIQRWQIDHVTNFAQDVVAISSFNTCGQARQPPDIPNQNPENQVTSNPQQSPTFHHDLSEMPKLGNFYNRTAELELLKTLILTEKAQILTITGMIGMEKTALGIKLVEEIKHEFEYVIWRSLETCPTVAQLQNNLTEIFAEGDNQTSRLPLMKYLQNHRCLIILDDINYLFRRGELAGHYQPKSEDYRSLFKQIKERSHQSCFILMGWEYPREIAQIKHPNTHNLILRGLDTASAHQIIAQQGLEPEANGSRFIDYYQGNPLWLKTVANFMVELGLTVSELLANQPFLLPQDLQDILQQPLAYLSEPEKQLLSLLAKEDEAIALVKLLEIAPMPSADLLNTLQSLSRRCWLEKTDRLYRMSPVLRQYLG</sequence>
<keyword evidence="5" id="KW-1185">Reference proteome</keyword>
<evidence type="ECO:0000256" key="1">
    <source>
        <dbReference type="SAM" id="MobiDB-lite"/>
    </source>
</evidence>
<organism evidence="4 5">
    <name type="scientific">Limnospira indica PCC 8005</name>
    <dbReference type="NCBI Taxonomy" id="376219"/>
    <lineage>
        <taxon>Bacteria</taxon>
        <taxon>Bacillati</taxon>
        <taxon>Cyanobacteriota</taxon>
        <taxon>Cyanophyceae</taxon>
        <taxon>Oscillatoriophycideae</taxon>
        <taxon>Oscillatoriales</taxon>
        <taxon>Sirenicapillariaceae</taxon>
        <taxon>Limnospira</taxon>
    </lineage>
</organism>
<feature type="domain" description="NB-ARC" evidence="2">
    <location>
        <begin position="155"/>
        <end position="246"/>
    </location>
</feature>
<gene>
    <name evidence="4" type="ORF">ARTHRO_12013</name>
</gene>
<protein>
    <recommendedName>
        <fullName evidence="6">ATPase</fullName>
    </recommendedName>
</protein>
<evidence type="ECO:0000259" key="2">
    <source>
        <dbReference type="Pfam" id="PF00931"/>
    </source>
</evidence>